<dbReference type="Gene3D" id="3.40.800.10">
    <property type="entry name" value="Ureohydrolase domain"/>
    <property type="match status" value="1"/>
</dbReference>
<accession>A0A7V3ZJM6</accession>
<evidence type="ECO:0000313" key="1">
    <source>
        <dbReference type="EMBL" id="HGK24157.1"/>
    </source>
</evidence>
<proteinExistence type="predicted"/>
<dbReference type="SUPFAM" id="SSF52768">
    <property type="entry name" value="Arginase/deacetylase"/>
    <property type="match status" value="1"/>
</dbReference>
<sequence length="236" mass="27870">MYKKERSHIYLFCFDDTYFNQRNLMRVGKVIDLRGFKQVRYLCSYERLKKLEKFFNLVSGIKFLGKSDFHYFTYLFVKSINIKFNLVVIDYHVDIKSTFDGYISCGSWLRDVMKISSLNKIFLFTSDNNTGENNDKLVVISKDFKTLKNMMGGLPIYVSIDKDILDKKCLNTNWEQGNMDIKEFFNLLNFLSQFDMIGVDVCGEPDFNLAEYEKSEKLNLMICNIFSKNEYFRNSA</sequence>
<protein>
    <recommendedName>
        <fullName evidence="2">Arginase</fullName>
    </recommendedName>
</protein>
<name>A0A7V3ZJM6_DICTH</name>
<dbReference type="InterPro" id="IPR023696">
    <property type="entry name" value="Ureohydrolase_dom_sf"/>
</dbReference>
<dbReference type="AlphaFoldDB" id="A0A7V3ZJM6"/>
<comment type="caution">
    <text evidence="1">The sequence shown here is derived from an EMBL/GenBank/DDBJ whole genome shotgun (WGS) entry which is preliminary data.</text>
</comment>
<evidence type="ECO:0008006" key="2">
    <source>
        <dbReference type="Google" id="ProtNLM"/>
    </source>
</evidence>
<gene>
    <name evidence="1" type="ORF">ENU78_06990</name>
</gene>
<organism evidence="1">
    <name type="scientific">Dictyoglomus thermophilum</name>
    <dbReference type="NCBI Taxonomy" id="14"/>
    <lineage>
        <taxon>Bacteria</taxon>
        <taxon>Pseudomonadati</taxon>
        <taxon>Dictyoglomota</taxon>
        <taxon>Dictyoglomia</taxon>
        <taxon>Dictyoglomales</taxon>
        <taxon>Dictyoglomaceae</taxon>
        <taxon>Dictyoglomus</taxon>
    </lineage>
</organism>
<reference evidence="1" key="1">
    <citation type="journal article" date="2020" name="mSystems">
        <title>Genome- and Community-Level Interaction Insights into Carbon Utilization and Element Cycling Functions of Hydrothermarchaeota in Hydrothermal Sediment.</title>
        <authorList>
            <person name="Zhou Z."/>
            <person name="Liu Y."/>
            <person name="Xu W."/>
            <person name="Pan J."/>
            <person name="Luo Z.H."/>
            <person name="Li M."/>
        </authorList>
    </citation>
    <scope>NUCLEOTIDE SEQUENCE [LARGE SCALE GENOMIC DNA]</scope>
    <source>
        <strain evidence="1">SpSt-70</strain>
    </source>
</reference>
<dbReference type="EMBL" id="DTDV01000019">
    <property type="protein sequence ID" value="HGK24157.1"/>
    <property type="molecule type" value="Genomic_DNA"/>
</dbReference>